<proteinExistence type="predicted"/>
<evidence type="ECO:0000313" key="3">
    <source>
        <dbReference type="EMBL" id="UOR13643.1"/>
    </source>
</evidence>
<reference evidence="3" key="1">
    <citation type="submission" date="2022-04" db="EMBL/GenBank/DDBJ databases">
        <title>Halobacillus sp. isolated from saltern.</title>
        <authorList>
            <person name="Won M."/>
            <person name="Lee C.-M."/>
            <person name="Woen H.-Y."/>
            <person name="Kwon S.-W."/>
        </authorList>
    </citation>
    <scope>NUCLEOTIDE SEQUENCE</scope>
    <source>
        <strain evidence="3">SSHM10-5</strain>
    </source>
</reference>
<evidence type="ECO:0000313" key="4">
    <source>
        <dbReference type="Proteomes" id="UP000830326"/>
    </source>
</evidence>
<evidence type="ECO:0000256" key="1">
    <source>
        <dbReference type="ARBA" id="ARBA00022679"/>
    </source>
</evidence>
<evidence type="ECO:0000259" key="2">
    <source>
        <dbReference type="PROSITE" id="PS51186"/>
    </source>
</evidence>
<dbReference type="SUPFAM" id="SSF55729">
    <property type="entry name" value="Acyl-CoA N-acyltransferases (Nat)"/>
    <property type="match status" value="1"/>
</dbReference>
<dbReference type="InterPro" id="IPR016181">
    <property type="entry name" value="Acyl_CoA_acyltransferase"/>
</dbReference>
<dbReference type="Gene3D" id="3.40.630.30">
    <property type="match status" value="1"/>
</dbReference>
<dbReference type="InterPro" id="IPR000182">
    <property type="entry name" value="GNAT_dom"/>
</dbReference>
<dbReference type="Proteomes" id="UP000830326">
    <property type="component" value="Chromosome"/>
</dbReference>
<dbReference type="PANTHER" id="PTHR13947:SF37">
    <property type="entry name" value="LD18367P"/>
    <property type="match status" value="1"/>
</dbReference>
<dbReference type="PANTHER" id="PTHR13947">
    <property type="entry name" value="GNAT FAMILY N-ACETYLTRANSFERASE"/>
    <property type="match status" value="1"/>
</dbReference>
<dbReference type="RefSeq" id="WP_245035342.1">
    <property type="nucleotide sequence ID" value="NZ_CP095075.1"/>
</dbReference>
<dbReference type="InterPro" id="IPR050769">
    <property type="entry name" value="NAT_camello-type"/>
</dbReference>
<keyword evidence="1" id="KW-0808">Transferase</keyword>
<protein>
    <submittedName>
        <fullName evidence="3">GNAT family N-acetyltransferase</fullName>
    </submittedName>
</protein>
<accession>A0ABY4HFH8</accession>
<sequence>MIIRKATTEDIEGLTDIVGEFGYSTTYEKMEKRMSKIIANCYYNTLVAEIEGEIIGMLGMHIEYSYVSDDDVGRIIAMVVHSNYRNKGIGEQLIQQAEDWCERKGITTVVLNSGNREERKAAHEFYKRRGYKGKSTGFYKTLIK</sequence>
<dbReference type="CDD" id="cd04301">
    <property type="entry name" value="NAT_SF"/>
    <property type="match status" value="1"/>
</dbReference>
<dbReference type="Pfam" id="PF00583">
    <property type="entry name" value="Acetyltransf_1"/>
    <property type="match status" value="1"/>
</dbReference>
<gene>
    <name evidence="3" type="ORF">MUO15_09455</name>
</gene>
<organism evidence="3 4">
    <name type="scientific">Halobacillus amylolyticus</name>
    <dbReference type="NCBI Taxonomy" id="2932259"/>
    <lineage>
        <taxon>Bacteria</taxon>
        <taxon>Bacillati</taxon>
        <taxon>Bacillota</taxon>
        <taxon>Bacilli</taxon>
        <taxon>Bacillales</taxon>
        <taxon>Bacillaceae</taxon>
        <taxon>Halobacillus</taxon>
    </lineage>
</organism>
<dbReference type="EMBL" id="CP095075">
    <property type="protein sequence ID" value="UOR13643.1"/>
    <property type="molecule type" value="Genomic_DNA"/>
</dbReference>
<feature type="domain" description="N-acetyltransferase" evidence="2">
    <location>
        <begin position="1"/>
        <end position="144"/>
    </location>
</feature>
<name>A0ABY4HFH8_9BACI</name>
<keyword evidence="4" id="KW-1185">Reference proteome</keyword>
<dbReference type="PROSITE" id="PS51186">
    <property type="entry name" value="GNAT"/>
    <property type="match status" value="1"/>
</dbReference>